<feature type="non-terminal residue" evidence="1">
    <location>
        <position position="54"/>
    </location>
</feature>
<accession>A0A0F9C707</accession>
<protein>
    <submittedName>
        <fullName evidence="1">Uncharacterized protein</fullName>
    </submittedName>
</protein>
<comment type="caution">
    <text evidence="1">The sequence shown here is derived from an EMBL/GenBank/DDBJ whole genome shotgun (WGS) entry which is preliminary data.</text>
</comment>
<dbReference type="EMBL" id="LAZR01048234">
    <property type="protein sequence ID" value="KKK92386.1"/>
    <property type="molecule type" value="Genomic_DNA"/>
</dbReference>
<reference evidence="1" key="1">
    <citation type="journal article" date="2015" name="Nature">
        <title>Complex archaea that bridge the gap between prokaryotes and eukaryotes.</title>
        <authorList>
            <person name="Spang A."/>
            <person name="Saw J.H."/>
            <person name="Jorgensen S.L."/>
            <person name="Zaremba-Niedzwiedzka K."/>
            <person name="Martijn J."/>
            <person name="Lind A.E."/>
            <person name="van Eijk R."/>
            <person name="Schleper C."/>
            <person name="Guy L."/>
            <person name="Ettema T.J."/>
        </authorList>
    </citation>
    <scope>NUCLEOTIDE SEQUENCE</scope>
</reference>
<sequence>MSMQDTILHKILKNHPNVVKHGYTFDYKYNVLTATKPIADAFLADLRAEFVSPS</sequence>
<name>A0A0F9C707_9ZZZZ</name>
<evidence type="ECO:0000313" key="1">
    <source>
        <dbReference type="EMBL" id="KKK92386.1"/>
    </source>
</evidence>
<gene>
    <name evidence="1" type="ORF">LCGC14_2703470</name>
</gene>
<dbReference type="AlphaFoldDB" id="A0A0F9C707"/>
<organism evidence="1">
    <name type="scientific">marine sediment metagenome</name>
    <dbReference type="NCBI Taxonomy" id="412755"/>
    <lineage>
        <taxon>unclassified sequences</taxon>
        <taxon>metagenomes</taxon>
        <taxon>ecological metagenomes</taxon>
    </lineage>
</organism>
<proteinExistence type="predicted"/>